<dbReference type="EMBL" id="JAGIOA010000001">
    <property type="protein sequence ID" value="MBP2378999.1"/>
    <property type="molecule type" value="Genomic_DNA"/>
</dbReference>
<dbReference type="NCBIfam" id="TIGR00208">
    <property type="entry name" value="fliS"/>
    <property type="match status" value="1"/>
</dbReference>
<evidence type="ECO:0000313" key="7">
    <source>
        <dbReference type="Proteomes" id="UP000703720"/>
    </source>
</evidence>
<dbReference type="InterPro" id="IPR036584">
    <property type="entry name" value="FliS_sf"/>
</dbReference>
<evidence type="ECO:0000256" key="1">
    <source>
        <dbReference type="ARBA" id="ARBA00004514"/>
    </source>
</evidence>
<keyword evidence="4" id="KW-1005">Bacterial flagellum biogenesis</keyword>
<organism evidence="6 7">
    <name type="scientific">Microbacterium phyllosphaerae</name>
    <dbReference type="NCBI Taxonomy" id="124798"/>
    <lineage>
        <taxon>Bacteria</taxon>
        <taxon>Bacillati</taxon>
        <taxon>Actinomycetota</taxon>
        <taxon>Actinomycetes</taxon>
        <taxon>Micrococcales</taxon>
        <taxon>Microbacteriaceae</taxon>
        <taxon>Microbacterium</taxon>
    </lineage>
</organism>
<evidence type="ECO:0000256" key="3">
    <source>
        <dbReference type="ARBA" id="ARBA00022490"/>
    </source>
</evidence>
<dbReference type="Proteomes" id="UP000703720">
    <property type="component" value="Unassembled WGS sequence"/>
</dbReference>
<dbReference type="InterPro" id="IPR003713">
    <property type="entry name" value="FliS"/>
</dbReference>
<evidence type="ECO:0000256" key="5">
    <source>
        <dbReference type="ARBA" id="ARBA00023186"/>
    </source>
</evidence>
<evidence type="ECO:0000256" key="4">
    <source>
        <dbReference type="ARBA" id="ARBA00022795"/>
    </source>
</evidence>
<evidence type="ECO:0000313" key="6">
    <source>
        <dbReference type="EMBL" id="MBP2378999.1"/>
    </source>
</evidence>
<keyword evidence="5" id="KW-0143">Chaperone</keyword>
<dbReference type="PANTHER" id="PTHR34773">
    <property type="entry name" value="FLAGELLAR SECRETION CHAPERONE FLIS"/>
    <property type="match status" value="1"/>
</dbReference>
<keyword evidence="7" id="KW-1185">Reference proteome</keyword>
<dbReference type="SUPFAM" id="SSF101116">
    <property type="entry name" value="Flagellar export chaperone FliS"/>
    <property type="match status" value="1"/>
</dbReference>
<gene>
    <name evidence="6" type="ORF">JOF42_002494</name>
</gene>
<comment type="subcellular location">
    <subcellularLocation>
        <location evidence="1">Cytoplasm</location>
        <location evidence="1">Cytosol</location>
    </subcellularLocation>
</comment>
<keyword evidence="6" id="KW-0966">Cell projection</keyword>
<sequence>MPITSLDRAKQQYLEQQVASASPERLLILLYDRLLVDIERAGASQDAEDWTTAGSHLTHAQQIVAELNGSLTDAWDGSAELRGVYTYLTGRLITANIARDRAVTAECRDLVVPLRDAWHAAAAAATTSAPSSSTSALA</sequence>
<dbReference type="Pfam" id="PF02561">
    <property type="entry name" value="FliS"/>
    <property type="match status" value="1"/>
</dbReference>
<dbReference type="RefSeq" id="WP_245340800.1">
    <property type="nucleotide sequence ID" value="NZ_BAAAIO010000003.1"/>
</dbReference>
<accession>A0ABS4WU00</accession>
<comment type="caution">
    <text evidence="6">The sequence shown here is derived from an EMBL/GenBank/DDBJ whole genome shotgun (WGS) entry which is preliminary data.</text>
</comment>
<dbReference type="PANTHER" id="PTHR34773:SF1">
    <property type="entry name" value="FLAGELLAR SECRETION CHAPERONE FLIS"/>
    <property type="match status" value="1"/>
</dbReference>
<keyword evidence="6" id="KW-0969">Cilium</keyword>
<dbReference type="Gene3D" id="1.20.120.340">
    <property type="entry name" value="Flagellar protein FliS"/>
    <property type="match status" value="1"/>
</dbReference>
<reference evidence="6 7" key="1">
    <citation type="submission" date="2021-03" db="EMBL/GenBank/DDBJ databases">
        <title>Sequencing the genomes of 1000 actinobacteria strains.</title>
        <authorList>
            <person name="Klenk H.-P."/>
        </authorList>
    </citation>
    <scope>NUCLEOTIDE SEQUENCE [LARGE SCALE GENOMIC DNA]</scope>
    <source>
        <strain evidence="6 7">DSM 13468</strain>
    </source>
</reference>
<protein>
    <submittedName>
        <fullName evidence="6">Flagellar protein FliS</fullName>
    </submittedName>
</protein>
<name>A0ABS4WU00_9MICO</name>
<proteinExistence type="inferred from homology"/>
<evidence type="ECO:0000256" key="2">
    <source>
        <dbReference type="ARBA" id="ARBA00008787"/>
    </source>
</evidence>
<keyword evidence="6" id="KW-0282">Flagellum</keyword>
<comment type="similarity">
    <text evidence="2">Belongs to the FliS family.</text>
</comment>
<keyword evidence="3" id="KW-0963">Cytoplasm</keyword>